<dbReference type="AlphaFoldDB" id="A0A067BZU0"/>
<sequence>MNRHCGSYLGRQARNSCRLRVDHEQRSYSTLPVGYQLPAPLSRVQIGKKFQAKIFVALGILLVPYMCLTRQH</sequence>
<dbReference type="RefSeq" id="XP_012209480.1">
    <property type="nucleotide sequence ID" value="XM_012354090.1"/>
</dbReference>
<protein>
    <submittedName>
        <fullName evidence="1">Uncharacterized protein</fullName>
    </submittedName>
</protein>
<dbReference type="VEuPathDB" id="FungiDB:SPRG_14683"/>
<dbReference type="KEGG" id="spar:SPRG_14683"/>
<organism evidence="1 2">
    <name type="scientific">Saprolegnia parasitica (strain CBS 223.65)</name>
    <dbReference type="NCBI Taxonomy" id="695850"/>
    <lineage>
        <taxon>Eukaryota</taxon>
        <taxon>Sar</taxon>
        <taxon>Stramenopiles</taxon>
        <taxon>Oomycota</taxon>
        <taxon>Saprolegniomycetes</taxon>
        <taxon>Saprolegniales</taxon>
        <taxon>Saprolegniaceae</taxon>
        <taxon>Saprolegnia</taxon>
    </lineage>
</organism>
<accession>A0A067BZU0</accession>
<proteinExistence type="predicted"/>
<keyword evidence="2" id="KW-1185">Reference proteome</keyword>
<dbReference type="Proteomes" id="UP000030745">
    <property type="component" value="Unassembled WGS sequence"/>
</dbReference>
<reference evidence="1 2" key="1">
    <citation type="journal article" date="2013" name="PLoS Genet.">
        <title>Distinctive expansion of potential virulence genes in the genome of the oomycete fish pathogen Saprolegnia parasitica.</title>
        <authorList>
            <person name="Jiang R.H."/>
            <person name="de Bruijn I."/>
            <person name="Haas B.J."/>
            <person name="Belmonte R."/>
            <person name="Lobach L."/>
            <person name="Christie J."/>
            <person name="van den Ackerveken G."/>
            <person name="Bottin A."/>
            <person name="Bulone V."/>
            <person name="Diaz-Moreno S.M."/>
            <person name="Dumas B."/>
            <person name="Fan L."/>
            <person name="Gaulin E."/>
            <person name="Govers F."/>
            <person name="Grenville-Briggs L.J."/>
            <person name="Horner N.R."/>
            <person name="Levin J.Z."/>
            <person name="Mammella M."/>
            <person name="Meijer H.J."/>
            <person name="Morris P."/>
            <person name="Nusbaum C."/>
            <person name="Oome S."/>
            <person name="Phillips A.J."/>
            <person name="van Rooyen D."/>
            <person name="Rzeszutek E."/>
            <person name="Saraiva M."/>
            <person name="Secombes C.J."/>
            <person name="Seidl M.F."/>
            <person name="Snel B."/>
            <person name="Stassen J.H."/>
            <person name="Sykes S."/>
            <person name="Tripathy S."/>
            <person name="van den Berg H."/>
            <person name="Vega-Arreguin J.C."/>
            <person name="Wawra S."/>
            <person name="Young S.K."/>
            <person name="Zeng Q."/>
            <person name="Dieguez-Uribeondo J."/>
            <person name="Russ C."/>
            <person name="Tyler B.M."/>
            <person name="van West P."/>
        </authorList>
    </citation>
    <scope>NUCLEOTIDE SEQUENCE [LARGE SCALE GENOMIC DNA]</scope>
    <source>
        <strain evidence="1 2">CBS 223.65</strain>
    </source>
</reference>
<dbReference type="GeneID" id="24136475"/>
<evidence type="ECO:0000313" key="2">
    <source>
        <dbReference type="Proteomes" id="UP000030745"/>
    </source>
</evidence>
<name>A0A067BZU0_SAPPC</name>
<gene>
    <name evidence="1" type="ORF">SPRG_14683</name>
</gene>
<dbReference type="EMBL" id="KK583333">
    <property type="protein sequence ID" value="KDO19821.1"/>
    <property type="molecule type" value="Genomic_DNA"/>
</dbReference>
<evidence type="ECO:0000313" key="1">
    <source>
        <dbReference type="EMBL" id="KDO19821.1"/>
    </source>
</evidence>